<evidence type="ECO:0000313" key="5">
    <source>
        <dbReference type="Proteomes" id="UP000271098"/>
    </source>
</evidence>
<dbReference type="EMBL" id="UYRT01078052">
    <property type="protein sequence ID" value="VDN17652.1"/>
    <property type="molecule type" value="Genomic_DNA"/>
</dbReference>
<keyword evidence="5" id="KW-1185">Reference proteome</keyword>
<evidence type="ECO:0000256" key="2">
    <source>
        <dbReference type="ARBA" id="ARBA00019989"/>
    </source>
</evidence>
<dbReference type="GO" id="GO:0046982">
    <property type="term" value="F:protein heterodimerization activity"/>
    <property type="evidence" value="ECO:0007669"/>
    <property type="project" value="InterPro"/>
</dbReference>
<dbReference type="InterPro" id="IPR005651">
    <property type="entry name" value="Trm112-like"/>
</dbReference>
<reference evidence="6" key="1">
    <citation type="submission" date="2016-06" db="UniProtKB">
        <authorList>
            <consortium name="WormBaseParasite"/>
        </authorList>
    </citation>
    <scope>IDENTIFICATION</scope>
</reference>
<name>A0A183DPE8_9BILA</name>
<evidence type="ECO:0000256" key="3">
    <source>
        <dbReference type="ARBA" id="ARBA00030516"/>
    </source>
</evidence>
<sequence length="132" mass="15058">MKLLAHNFLSSCFLKGVKEGYPLILTATKKEVQQHEFNRVFVQRMIPKVNYEVLRQAASSIGEGDNLPECLPEQLHTEEDENTELEPLLKELHRVMVSVEILEGELKCPESGRVFPIRDGIPNMIANEDEVK</sequence>
<dbReference type="Pfam" id="PF03966">
    <property type="entry name" value="Trm112p"/>
    <property type="match status" value="1"/>
</dbReference>
<proteinExistence type="inferred from homology"/>
<dbReference type="WBParaSite" id="GPUH_0001060201-mRNA-1">
    <property type="protein sequence ID" value="GPUH_0001060201-mRNA-1"/>
    <property type="gene ID" value="GPUH_0001060201"/>
</dbReference>
<dbReference type="CDD" id="cd21089">
    <property type="entry name" value="Trm112-like"/>
    <property type="match status" value="1"/>
</dbReference>
<evidence type="ECO:0000256" key="1">
    <source>
        <dbReference type="ARBA" id="ARBA00007980"/>
    </source>
</evidence>
<accession>A0A183DPE8</accession>
<dbReference type="SUPFAM" id="SSF158997">
    <property type="entry name" value="Trm112p-like"/>
    <property type="match status" value="1"/>
</dbReference>
<protein>
    <recommendedName>
        <fullName evidence="2">Multifunctional methyltransferase subunit TRM112-like protein</fullName>
    </recommendedName>
    <alternativeName>
        <fullName evidence="3">tRNA methyltransferase 112 homolog</fullName>
    </alternativeName>
</protein>
<dbReference type="GO" id="GO:0030488">
    <property type="term" value="P:tRNA methylation"/>
    <property type="evidence" value="ECO:0007669"/>
    <property type="project" value="TreeGrafter"/>
</dbReference>
<reference evidence="4 5" key="2">
    <citation type="submission" date="2018-11" db="EMBL/GenBank/DDBJ databases">
        <authorList>
            <consortium name="Pathogen Informatics"/>
        </authorList>
    </citation>
    <scope>NUCLEOTIDE SEQUENCE [LARGE SCALE GENOMIC DNA]</scope>
</reference>
<dbReference type="Proteomes" id="UP000271098">
    <property type="component" value="Unassembled WGS sequence"/>
</dbReference>
<evidence type="ECO:0000313" key="6">
    <source>
        <dbReference type="WBParaSite" id="GPUH_0001060201-mRNA-1"/>
    </source>
</evidence>
<dbReference type="PANTHER" id="PTHR12773:SF0">
    <property type="entry name" value="MULTIFUNCTIONAL METHYLTRANSFERASE SUBUNIT TRM112-LIKE PROTEIN"/>
    <property type="match status" value="1"/>
</dbReference>
<comment type="similarity">
    <text evidence="1">Belongs to the TRM112 family.</text>
</comment>
<dbReference type="GO" id="GO:0070476">
    <property type="term" value="P:rRNA (guanine-N7)-methylation"/>
    <property type="evidence" value="ECO:0007669"/>
    <property type="project" value="TreeGrafter"/>
</dbReference>
<dbReference type="PANTHER" id="PTHR12773">
    <property type="entry name" value="UPF0315 PROTEIN-RELATED"/>
    <property type="match status" value="1"/>
</dbReference>
<dbReference type="AlphaFoldDB" id="A0A183DPE8"/>
<dbReference type="InterPro" id="IPR039127">
    <property type="entry name" value="Trm112"/>
</dbReference>
<organism evidence="6">
    <name type="scientific">Gongylonema pulchrum</name>
    <dbReference type="NCBI Taxonomy" id="637853"/>
    <lineage>
        <taxon>Eukaryota</taxon>
        <taxon>Metazoa</taxon>
        <taxon>Ecdysozoa</taxon>
        <taxon>Nematoda</taxon>
        <taxon>Chromadorea</taxon>
        <taxon>Rhabditida</taxon>
        <taxon>Spirurina</taxon>
        <taxon>Spiruromorpha</taxon>
        <taxon>Spiruroidea</taxon>
        <taxon>Gongylonematidae</taxon>
        <taxon>Gongylonema</taxon>
    </lineage>
</organism>
<dbReference type="OrthoDB" id="2187549at2759"/>
<gene>
    <name evidence="4" type="ORF">GPUH_LOCUS10589</name>
</gene>
<dbReference type="Gene3D" id="2.20.25.10">
    <property type="match status" value="1"/>
</dbReference>
<evidence type="ECO:0000313" key="4">
    <source>
        <dbReference type="EMBL" id="VDN17652.1"/>
    </source>
</evidence>